<dbReference type="AlphaFoldDB" id="A0A1Y2IS68"/>
<gene>
    <name evidence="2" type="ORF">PYCCODRAFT_163487</name>
</gene>
<feature type="region of interest" description="Disordered" evidence="1">
    <location>
        <begin position="156"/>
        <end position="175"/>
    </location>
</feature>
<name>A0A1Y2IS68_TRAC3</name>
<feature type="region of interest" description="Disordered" evidence="1">
    <location>
        <begin position="85"/>
        <end position="105"/>
    </location>
</feature>
<evidence type="ECO:0000313" key="2">
    <source>
        <dbReference type="EMBL" id="OSD03948.1"/>
    </source>
</evidence>
<sequence length="239" mass="26646">MCMGWTRFLVKTRSENCCTRMLQLERGYTFFGLVAPPHDRVPLAAAHNKLLSHLRSHSGQPPVPCRSSFFPKRLSPFFHITTPFSTQNSSDAPRTPACTAPSAHRPRPYDAEDVLCIRSMLLLAVETGGAAGRLVSRRSRLHRIGGPTCIDRCPKRLRSPRSGRSSRRLRSVTLPPPARRVLSSVSDSDMPIEGVSLCQCICRASSRDGRWETGSVWSGTARRVRDCCQAMGQRYEHDA</sequence>
<organism evidence="2 3">
    <name type="scientific">Trametes coccinea (strain BRFM310)</name>
    <name type="common">Pycnoporus coccineus</name>
    <dbReference type="NCBI Taxonomy" id="1353009"/>
    <lineage>
        <taxon>Eukaryota</taxon>
        <taxon>Fungi</taxon>
        <taxon>Dikarya</taxon>
        <taxon>Basidiomycota</taxon>
        <taxon>Agaricomycotina</taxon>
        <taxon>Agaricomycetes</taxon>
        <taxon>Polyporales</taxon>
        <taxon>Polyporaceae</taxon>
        <taxon>Trametes</taxon>
    </lineage>
</organism>
<proteinExistence type="predicted"/>
<accession>A0A1Y2IS68</accession>
<protein>
    <submittedName>
        <fullName evidence="2">Uncharacterized protein</fullName>
    </submittedName>
</protein>
<dbReference type="EMBL" id="KZ084098">
    <property type="protein sequence ID" value="OSD03948.1"/>
    <property type="molecule type" value="Genomic_DNA"/>
</dbReference>
<reference evidence="2 3" key="1">
    <citation type="journal article" date="2015" name="Biotechnol. Biofuels">
        <title>Enhanced degradation of softwood versus hardwood by the white-rot fungus Pycnoporus coccineus.</title>
        <authorList>
            <person name="Couturier M."/>
            <person name="Navarro D."/>
            <person name="Chevret D."/>
            <person name="Henrissat B."/>
            <person name="Piumi F."/>
            <person name="Ruiz-Duenas F.J."/>
            <person name="Martinez A.T."/>
            <person name="Grigoriev I.V."/>
            <person name="Riley R."/>
            <person name="Lipzen A."/>
            <person name="Berrin J.G."/>
            <person name="Master E.R."/>
            <person name="Rosso M.N."/>
        </authorList>
    </citation>
    <scope>NUCLEOTIDE SEQUENCE [LARGE SCALE GENOMIC DNA]</scope>
    <source>
        <strain evidence="2 3">BRFM310</strain>
    </source>
</reference>
<feature type="compositionally biased region" description="Basic residues" evidence="1">
    <location>
        <begin position="156"/>
        <end position="170"/>
    </location>
</feature>
<dbReference type="Proteomes" id="UP000193067">
    <property type="component" value="Unassembled WGS sequence"/>
</dbReference>
<evidence type="ECO:0000313" key="3">
    <source>
        <dbReference type="Proteomes" id="UP000193067"/>
    </source>
</evidence>
<keyword evidence="3" id="KW-1185">Reference proteome</keyword>
<evidence type="ECO:0000256" key="1">
    <source>
        <dbReference type="SAM" id="MobiDB-lite"/>
    </source>
</evidence>